<name>A0AAU9RFF6_THLAR</name>
<organism evidence="2 3">
    <name type="scientific">Thlaspi arvense</name>
    <name type="common">Field penny-cress</name>
    <dbReference type="NCBI Taxonomy" id="13288"/>
    <lineage>
        <taxon>Eukaryota</taxon>
        <taxon>Viridiplantae</taxon>
        <taxon>Streptophyta</taxon>
        <taxon>Embryophyta</taxon>
        <taxon>Tracheophyta</taxon>
        <taxon>Spermatophyta</taxon>
        <taxon>Magnoliopsida</taxon>
        <taxon>eudicotyledons</taxon>
        <taxon>Gunneridae</taxon>
        <taxon>Pentapetalae</taxon>
        <taxon>rosids</taxon>
        <taxon>malvids</taxon>
        <taxon>Brassicales</taxon>
        <taxon>Brassicaceae</taxon>
        <taxon>Thlaspideae</taxon>
        <taxon>Thlaspi</taxon>
    </lineage>
</organism>
<feature type="compositionally biased region" description="Basic residues" evidence="1">
    <location>
        <begin position="70"/>
        <end position="82"/>
    </location>
</feature>
<reference evidence="2 3" key="1">
    <citation type="submission" date="2022-03" db="EMBL/GenBank/DDBJ databases">
        <authorList>
            <person name="Nunn A."/>
            <person name="Chopra R."/>
            <person name="Nunn A."/>
            <person name="Contreras Garrido A."/>
        </authorList>
    </citation>
    <scope>NUCLEOTIDE SEQUENCE [LARGE SCALE GENOMIC DNA]</scope>
</reference>
<keyword evidence="3" id="KW-1185">Reference proteome</keyword>
<sequence>MKPETKRTAIARRRNNNDDYSPFNLGTLKHAIDAIDAAEEKEKKTLNLASLSSALSVASRKMKQTEKSERKRARDTRKRNQKRPMIATKPETKAELRRWFSNFDESFKQSLTNKKMDQAAPKTLVCEFDTDYIARFSKLPFY</sequence>
<dbReference type="EMBL" id="OU466857">
    <property type="protein sequence ID" value="CAH2039346.1"/>
    <property type="molecule type" value="Genomic_DNA"/>
</dbReference>
<evidence type="ECO:0000313" key="2">
    <source>
        <dbReference type="EMBL" id="CAH2039346.1"/>
    </source>
</evidence>
<gene>
    <name evidence="2" type="ORF">TAV2_LOCUS1147</name>
</gene>
<dbReference type="Proteomes" id="UP000836841">
    <property type="component" value="Chromosome 1"/>
</dbReference>
<dbReference type="AlphaFoldDB" id="A0AAU9RFF6"/>
<accession>A0AAU9RFF6</accession>
<evidence type="ECO:0000313" key="3">
    <source>
        <dbReference type="Proteomes" id="UP000836841"/>
    </source>
</evidence>
<feature type="region of interest" description="Disordered" evidence="1">
    <location>
        <begin position="56"/>
        <end position="91"/>
    </location>
</feature>
<evidence type="ECO:0000256" key="1">
    <source>
        <dbReference type="SAM" id="MobiDB-lite"/>
    </source>
</evidence>
<proteinExistence type="predicted"/>
<protein>
    <submittedName>
        <fullName evidence="2">Uncharacterized protein</fullName>
    </submittedName>
</protein>
<feature type="region of interest" description="Disordered" evidence="1">
    <location>
        <begin position="1"/>
        <end position="25"/>
    </location>
</feature>